<reference evidence="2" key="1">
    <citation type="journal article" date="2020" name="mSystems">
        <title>Genome- and Community-Level Interaction Insights into Carbon Utilization and Element Cycling Functions of Hydrothermarchaeota in Hydrothermal Sediment.</title>
        <authorList>
            <person name="Zhou Z."/>
            <person name="Liu Y."/>
            <person name="Xu W."/>
            <person name="Pan J."/>
            <person name="Luo Z.H."/>
            <person name="Li M."/>
        </authorList>
    </citation>
    <scope>NUCLEOTIDE SEQUENCE [LARGE SCALE GENOMIC DNA]</scope>
    <source>
        <strain evidence="2">SpSt-876</strain>
    </source>
</reference>
<dbReference type="EMBL" id="DTLI01000138">
    <property type="protein sequence ID" value="HHS52326.1"/>
    <property type="molecule type" value="Genomic_DNA"/>
</dbReference>
<protein>
    <submittedName>
        <fullName evidence="2">Universal stress protein</fullName>
    </submittedName>
</protein>
<evidence type="ECO:0000313" key="2">
    <source>
        <dbReference type="EMBL" id="HHS52326.1"/>
    </source>
</evidence>
<evidence type="ECO:0000259" key="1">
    <source>
        <dbReference type="Pfam" id="PF00582"/>
    </source>
</evidence>
<accession>A0A7C6A9W7</accession>
<comment type="caution">
    <text evidence="2">The sequence shown here is derived from an EMBL/GenBank/DDBJ whole genome shotgun (WGS) entry which is preliminary data.</text>
</comment>
<proteinExistence type="predicted"/>
<dbReference type="SUPFAM" id="SSF52402">
    <property type="entry name" value="Adenine nucleotide alpha hydrolases-like"/>
    <property type="match status" value="1"/>
</dbReference>
<dbReference type="InterPro" id="IPR006016">
    <property type="entry name" value="UspA"/>
</dbReference>
<dbReference type="InterPro" id="IPR014729">
    <property type="entry name" value="Rossmann-like_a/b/a_fold"/>
</dbReference>
<dbReference type="Pfam" id="PF00582">
    <property type="entry name" value="Usp"/>
    <property type="match status" value="1"/>
</dbReference>
<dbReference type="AlphaFoldDB" id="A0A7C6A9W7"/>
<dbReference type="CDD" id="cd00293">
    <property type="entry name" value="USP-like"/>
    <property type="match status" value="1"/>
</dbReference>
<sequence>MFKRIVFLITLKPEAQNLAIELARQNQARLILLALIDPRPLMQTVQDTGREESIVREELESKAWADLFKLEFNIKQAEVKEIEVAVAVEEGSIFELQPFLRSVKADLLILPIEWLRFYNYTITEKFLADLPCPVLIVGRP</sequence>
<dbReference type="Gene3D" id="3.40.50.620">
    <property type="entry name" value="HUPs"/>
    <property type="match status" value="1"/>
</dbReference>
<name>A0A7C6A9W7_UNCW3</name>
<feature type="domain" description="UspA" evidence="1">
    <location>
        <begin position="1"/>
        <end position="137"/>
    </location>
</feature>
<gene>
    <name evidence="2" type="ORF">ENW73_05610</name>
</gene>
<organism evidence="2">
    <name type="scientific">candidate division WOR-3 bacterium</name>
    <dbReference type="NCBI Taxonomy" id="2052148"/>
    <lineage>
        <taxon>Bacteria</taxon>
        <taxon>Bacteria division WOR-3</taxon>
    </lineage>
</organism>